<feature type="domain" description="Type IX secretion system protein PorV" evidence="1">
    <location>
        <begin position="19"/>
        <end position="141"/>
    </location>
</feature>
<evidence type="ECO:0000259" key="1">
    <source>
        <dbReference type="Pfam" id="PF19572"/>
    </source>
</evidence>
<organism evidence="2">
    <name type="scientific">candidate division WOR-3 bacterium</name>
    <dbReference type="NCBI Taxonomy" id="2052148"/>
    <lineage>
        <taxon>Bacteria</taxon>
        <taxon>Bacteria division WOR-3</taxon>
    </lineage>
</organism>
<feature type="non-terminal residue" evidence="2">
    <location>
        <position position="1"/>
    </location>
</feature>
<gene>
    <name evidence="2" type="ORF">ENF18_02640</name>
</gene>
<accession>A0A7C0ZCG3</accession>
<sequence length="221" mass="24873">TTGETVVHSGGEDKGSFRNFDFAIKVAIANRLNDRMAVSLGVKYIYSFLAPEWVFNLPEMQGTRGGVGRAWAVDIGIFYKVINNLNIGGAIQNIGTPLQFVSGGEKDPLPRTLRIGISYVPFENDIHRVMVNADITKILVGVTSNLRDEFEDTWKSFGIEYSIFNIFSLRAGYFIDILGHRVGLTWGIGVHYKTFRFDVSSDQKIYEFETSNYRLSAQYAF</sequence>
<comment type="caution">
    <text evidence="2">The sequence shown here is derived from an EMBL/GenBank/DDBJ whole genome shotgun (WGS) entry which is preliminary data.</text>
</comment>
<dbReference type="AlphaFoldDB" id="A0A7C0ZCG3"/>
<dbReference type="SUPFAM" id="SSF56935">
    <property type="entry name" value="Porins"/>
    <property type="match status" value="1"/>
</dbReference>
<proteinExistence type="predicted"/>
<dbReference type="InterPro" id="IPR045741">
    <property type="entry name" value="PorV"/>
</dbReference>
<protein>
    <submittedName>
        <fullName evidence="2">PorV/PorQ family protein</fullName>
    </submittedName>
</protein>
<dbReference type="Pfam" id="PF19572">
    <property type="entry name" value="PorV"/>
    <property type="match status" value="1"/>
</dbReference>
<reference evidence="2" key="1">
    <citation type="journal article" date="2020" name="mSystems">
        <title>Genome- and Community-Level Interaction Insights into Carbon Utilization and Element Cycling Functions of Hydrothermarchaeota in Hydrothermal Sediment.</title>
        <authorList>
            <person name="Zhou Z."/>
            <person name="Liu Y."/>
            <person name="Xu W."/>
            <person name="Pan J."/>
            <person name="Luo Z.H."/>
            <person name="Li M."/>
        </authorList>
    </citation>
    <scope>NUCLEOTIDE SEQUENCE [LARGE SCALE GENOMIC DNA]</scope>
    <source>
        <strain evidence="2">HyVt-102</strain>
    </source>
</reference>
<dbReference type="Gene3D" id="2.40.160.60">
    <property type="entry name" value="Outer membrane protein transport protein (OMPP1/FadL/TodX)"/>
    <property type="match status" value="1"/>
</dbReference>
<dbReference type="NCBIfam" id="NF033709">
    <property type="entry name" value="PorV_fam"/>
    <property type="match status" value="1"/>
</dbReference>
<evidence type="ECO:0000313" key="2">
    <source>
        <dbReference type="EMBL" id="HDI82674.1"/>
    </source>
</evidence>
<dbReference type="EMBL" id="DQWE01000119">
    <property type="protein sequence ID" value="HDI82674.1"/>
    <property type="molecule type" value="Genomic_DNA"/>
</dbReference>
<name>A0A7C0ZCG3_UNCW3</name>
<dbReference type="Proteomes" id="UP000885847">
    <property type="component" value="Unassembled WGS sequence"/>
</dbReference>